<organism evidence="9 10">
    <name type="scientific">Mycolicibacterium tokaiense</name>
    <dbReference type="NCBI Taxonomy" id="39695"/>
    <lineage>
        <taxon>Bacteria</taxon>
        <taxon>Bacillati</taxon>
        <taxon>Actinomycetota</taxon>
        <taxon>Actinomycetes</taxon>
        <taxon>Mycobacteriales</taxon>
        <taxon>Mycobacteriaceae</taxon>
        <taxon>Mycolicibacterium</taxon>
    </lineage>
</organism>
<keyword evidence="6 8" id="KW-1133">Transmembrane helix</keyword>
<keyword evidence="10" id="KW-1185">Reference proteome</keyword>
<dbReference type="InterPro" id="IPR004776">
    <property type="entry name" value="Mem_transp_PIN-like"/>
</dbReference>
<dbReference type="AlphaFoldDB" id="A0A378TJJ3"/>
<accession>A0A378TJJ3</accession>
<evidence type="ECO:0000313" key="9">
    <source>
        <dbReference type="EMBL" id="STZ59963.1"/>
    </source>
</evidence>
<keyword evidence="3" id="KW-0813">Transport</keyword>
<evidence type="ECO:0000256" key="8">
    <source>
        <dbReference type="SAM" id="Phobius"/>
    </source>
</evidence>
<evidence type="ECO:0000256" key="3">
    <source>
        <dbReference type="ARBA" id="ARBA00022448"/>
    </source>
</evidence>
<name>A0A378TJJ3_9MYCO</name>
<dbReference type="GO" id="GO:0005886">
    <property type="term" value="C:plasma membrane"/>
    <property type="evidence" value="ECO:0007669"/>
    <property type="project" value="UniProtKB-SubCell"/>
</dbReference>
<feature type="transmembrane region" description="Helical" evidence="8">
    <location>
        <begin position="286"/>
        <end position="305"/>
    </location>
</feature>
<dbReference type="GO" id="GO:0055085">
    <property type="term" value="P:transmembrane transport"/>
    <property type="evidence" value="ECO:0007669"/>
    <property type="project" value="InterPro"/>
</dbReference>
<dbReference type="PANTHER" id="PTHR36838:SF3">
    <property type="entry name" value="TRANSPORTER AUXIN EFFLUX CARRIER EC FAMILY"/>
    <property type="match status" value="1"/>
</dbReference>
<reference evidence="9 10" key="1">
    <citation type="submission" date="2018-06" db="EMBL/GenBank/DDBJ databases">
        <authorList>
            <consortium name="Pathogen Informatics"/>
            <person name="Doyle S."/>
        </authorList>
    </citation>
    <scope>NUCLEOTIDE SEQUENCE [LARGE SCALE GENOMIC DNA]</scope>
    <source>
        <strain evidence="9 10">NCTC10821</strain>
    </source>
</reference>
<comment type="similarity">
    <text evidence="2">Belongs to the auxin efflux carrier (TC 2.A.69) family.</text>
</comment>
<evidence type="ECO:0000256" key="4">
    <source>
        <dbReference type="ARBA" id="ARBA00022475"/>
    </source>
</evidence>
<protein>
    <submittedName>
        <fullName evidence="9">Auxin efflux carrier</fullName>
    </submittedName>
</protein>
<feature type="transmembrane region" description="Helical" evidence="8">
    <location>
        <begin position="98"/>
        <end position="118"/>
    </location>
</feature>
<feature type="transmembrane region" description="Helical" evidence="8">
    <location>
        <begin position="65"/>
        <end position="86"/>
    </location>
</feature>
<dbReference type="EMBL" id="UGQT01000001">
    <property type="protein sequence ID" value="STZ59963.1"/>
    <property type="molecule type" value="Genomic_DNA"/>
</dbReference>
<feature type="transmembrane region" description="Helical" evidence="8">
    <location>
        <begin position="124"/>
        <end position="144"/>
    </location>
</feature>
<dbReference type="Proteomes" id="UP000254978">
    <property type="component" value="Unassembled WGS sequence"/>
</dbReference>
<dbReference type="Pfam" id="PF03547">
    <property type="entry name" value="Mem_trans"/>
    <property type="match status" value="1"/>
</dbReference>
<evidence type="ECO:0000256" key="5">
    <source>
        <dbReference type="ARBA" id="ARBA00022692"/>
    </source>
</evidence>
<dbReference type="RefSeq" id="WP_115279290.1">
    <property type="nucleotide sequence ID" value="NZ_AP022600.1"/>
</dbReference>
<evidence type="ECO:0000256" key="2">
    <source>
        <dbReference type="ARBA" id="ARBA00010145"/>
    </source>
</evidence>
<dbReference type="OrthoDB" id="5405318at2"/>
<evidence type="ECO:0000256" key="7">
    <source>
        <dbReference type="ARBA" id="ARBA00023136"/>
    </source>
</evidence>
<evidence type="ECO:0000313" key="10">
    <source>
        <dbReference type="Proteomes" id="UP000254978"/>
    </source>
</evidence>
<evidence type="ECO:0000256" key="6">
    <source>
        <dbReference type="ARBA" id="ARBA00022989"/>
    </source>
</evidence>
<proteinExistence type="inferred from homology"/>
<sequence>MLAVLEAFAVIAVIIAAGAVVGRTGVLGDNARMVLNRVAFHVGVPALLIITLSDSTPAQVFSLPLLVSAVAALVMFGAYFTFAVVLRRRGRADATIGAWAASWVNSGNLGIPLSAYVLGSTTEVSVLLVFQTVVLVPLGVAIITSEAQGGSSVRSQFREFVTNPIIVASATGIGLALTGVTLPRAIHEPLDLLADLAIPTVLLAFGMALVTQTSRPTQESRLELAVAVVFKVLVMPALAYALARWVFGAPAEQVAVITVLAALPAAQNLNTYAAVFGRGETLARDVTLITTLASVPVITALAYLMEL</sequence>
<comment type="subcellular location">
    <subcellularLocation>
        <location evidence="1">Cell membrane</location>
        <topology evidence="1">Multi-pass membrane protein</topology>
    </subcellularLocation>
</comment>
<keyword evidence="4" id="KW-1003">Cell membrane</keyword>
<dbReference type="InterPro" id="IPR038770">
    <property type="entry name" value="Na+/solute_symporter_sf"/>
</dbReference>
<feature type="transmembrane region" description="Helical" evidence="8">
    <location>
        <begin position="34"/>
        <end position="53"/>
    </location>
</feature>
<feature type="transmembrane region" description="Helical" evidence="8">
    <location>
        <begin position="222"/>
        <end position="242"/>
    </location>
</feature>
<feature type="transmembrane region" description="Helical" evidence="8">
    <location>
        <begin position="6"/>
        <end position="22"/>
    </location>
</feature>
<feature type="transmembrane region" description="Helical" evidence="8">
    <location>
        <begin position="192"/>
        <end position="210"/>
    </location>
</feature>
<evidence type="ECO:0000256" key="1">
    <source>
        <dbReference type="ARBA" id="ARBA00004651"/>
    </source>
</evidence>
<feature type="transmembrane region" description="Helical" evidence="8">
    <location>
        <begin position="165"/>
        <end position="186"/>
    </location>
</feature>
<feature type="transmembrane region" description="Helical" evidence="8">
    <location>
        <begin position="254"/>
        <end position="274"/>
    </location>
</feature>
<dbReference type="Gene3D" id="1.20.1530.20">
    <property type="match status" value="1"/>
</dbReference>
<dbReference type="PANTHER" id="PTHR36838">
    <property type="entry name" value="AUXIN EFFLUX CARRIER FAMILY PROTEIN"/>
    <property type="match status" value="1"/>
</dbReference>
<keyword evidence="5 8" id="KW-0812">Transmembrane</keyword>
<gene>
    <name evidence="9" type="ORF">NCTC10821_03501</name>
</gene>
<keyword evidence="7 8" id="KW-0472">Membrane</keyword>